<sequence length="296" mass="32852">MFGRRAISRVLAGVILIMAAVAEIEHVPAPWNLKGTAYILTYWSSTDAEGKLPSMAYSPLEYASPYASLDNGRPLGGISMLQLIRYTESPVGPYDEFIISPGKHEYEVEENGATVKASHHRITRIYVSQKYTCWNGRTNWNIPKHLAKFDWTTGSNGEVSVKIYPHDTGDDPSEANPSEAAFFQATFKKVPLLPSFPLSLSILKYLGQDPKLVQPPLPKGNGSQSELPGTDQWSSVDPGQSSPKTSLGWFDIKQSEESSNENFWPGLGRWQLGFVMENSDINFPEGAHWDSLSLKK</sequence>
<feature type="chain" id="PRO_5002118429" evidence="2">
    <location>
        <begin position="23"/>
        <end position="296"/>
    </location>
</feature>
<keyword evidence="2" id="KW-0732">Signal</keyword>
<gene>
    <name evidence="3" type="ORF">BN869_000012804_1</name>
</gene>
<feature type="compositionally biased region" description="Polar residues" evidence="1">
    <location>
        <begin position="221"/>
        <end position="245"/>
    </location>
</feature>
<feature type="signal peptide" evidence="2">
    <location>
        <begin position="1"/>
        <end position="22"/>
    </location>
</feature>
<dbReference type="AlphaFoldDB" id="A0A0B7KPM8"/>
<dbReference type="InterPro" id="IPR023375">
    <property type="entry name" value="ADC_dom_sf"/>
</dbReference>
<protein>
    <submittedName>
        <fullName evidence="3">Uncharacterized protein</fullName>
    </submittedName>
</protein>
<accession>A0A0B7KPM8</accession>
<dbReference type="EMBL" id="CDPU01000074">
    <property type="protein sequence ID" value="CEO56746.1"/>
    <property type="molecule type" value="Genomic_DNA"/>
</dbReference>
<evidence type="ECO:0000256" key="1">
    <source>
        <dbReference type="SAM" id="MobiDB-lite"/>
    </source>
</evidence>
<evidence type="ECO:0000256" key="2">
    <source>
        <dbReference type="SAM" id="SignalP"/>
    </source>
</evidence>
<name>A0A0B7KPM8_BIOOC</name>
<dbReference type="PANTHER" id="PTHR40518:SF1">
    <property type="entry name" value="ACETOACETATE DECARBOXYLASE"/>
    <property type="match status" value="1"/>
</dbReference>
<proteinExistence type="predicted"/>
<organism evidence="3">
    <name type="scientific">Bionectria ochroleuca</name>
    <name type="common">Gliocladium roseum</name>
    <dbReference type="NCBI Taxonomy" id="29856"/>
    <lineage>
        <taxon>Eukaryota</taxon>
        <taxon>Fungi</taxon>
        <taxon>Dikarya</taxon>
        <taxon>Ascomycota</taxon>
        <taxon>Pezizomycotina</taxon>
        <taxon>Sordariomycetes</taxon>
        <taxon>Hypocreomycetidae</taxon>
        <taxon>Hypocreales</taxon>
        <taxon>Bionectriaceae</taxon>
        <taxon>Clonostachys</taxon>
    </lineage>
</organism>
<dbReference type="Gene3D" id="2.40.400.10">
    <property type="entry name" value="Acetoacetate decarboxylase-like"/>
    <property type="match status" value="1"/>
</dbReference>
<evidence type="ECO:0000313" key="3">
    <source>
        <dbReference type="EMBL" id="CEO56746.1"/>
    </source>
</evidence>
<dbReference type="PANTHER" id="PTHR40518">
    <property type="entry name" value="ACETOACETATE DECARBOXYLASE"/>
    <property type="match status" value="1"/>
</dbReference>
<feature type="region of interest" description="Disordered" evidence="1">
    <location>
        <begin position="214"/>
        <end position="247"/>
    </location>
</feature>
<reference evidence="3" key="1">
    <citation type="submission" date="2015-01" db="EMBL/GenBank/DDBJ databases">
        <authorList>
            <person name="Durling Mikael"/>
        </authorList>
    </citation>
    <scope>NUCLEOTIDE SEQUENCE</scope>
</reference>
<dbReference type="SUPFAM" id="SSF160104">
    <property type="entry name" value="Acetoacetate decarboxylase-like"/>
    <property type="match status" value="1"/>
</dbReference>